<evidence type="ECO:0000256" key="1">
    <source>
        <dbReference type="SAM" id="MobiDB-lite"/>
    </source>
</evidence>
<evidence type="ECO:0000313" key="2">
    <source>
        <dbReference type="EMBL" id="GBP68356.1"/>
    </source>
</evidence>
<dbReference type="EMBL" id="BGZK01001008">
    <property type="protein sequence ID" value="GBP68356.1"/>
    <property type="molecule type" value="Genomic_DNA"/>
</dbReference>
<organism evidence="2 3">
    <name type="scientific">Eumeta variegata</name>
    <name type="common">Bagworm moth</name>
    <name type="synonym">Eumeta japonica</name>
    <dbReference type="NCBI Taxonomy" id="151549"/>
    <lineage>
        <taxon>Eukaryota</taxon>
        <taxon>Metazoa</taxon>
        <taxon>Ecdysozoa</taxon>
        <taxon>Arthropoda</taxon>
        <taxon>Hexapoda</taxon>
        <taxon>Insecta</taxon>
        <taxon>Pterygota</taxon>
        <taxon>Neoptera</taxon>
        <taxon>Endopterygota</taxon>
        <taxon>Lepidoptera</taxon>
        <taxon>Glossata</taxon>
        <taxon>Ditrysia</taxon>
        <taxon>Tineoidea</taxon>
        <taxon>Psychidae</taxon>
        <taxon>Oiketicinae</taxon>
        <taxon>Eumeta</taxon>
    </lineage>
</organism>
<protein>
    <submittedName>
        <fullName evidence="2">Uncharacterized protein</fullName>
    </submittedName>
</protein>
<keyword evidence="3" id="KW-1185">Reference proteome</keyword>
<feature type="region of interest" description="Disordered" evidence="1">
    <location>
        <begin position="25"/>
        <end position="44"/>
    </location>
</feature>
<comment type="caution">
    <text evidence="2">The sequence shown here is derived from an EMBL/GenBank/DDBJ whole genome shotgun (WGS) entry which is preliminary data.</text>
</comment>
<dbReference type="Proteomes" id="UP000299102">
    <property type="component" value="Unassembled WGS sequence"/>
</dbReference>
<dbReference type="AlphaFoldDB" id="A0A4C1XXN9"/>
<name>A0A4C1XXN9_EUMVA</name>
<sequence>MSSRAPPSLAAHFYIEYSRRNQAGELSECRSSPPPMGAETPKKSSACCPAFWEGIERLTINHLQCSLFLPAAVPPTAARRSHFRIVGDERNNSSVRNKLIELIRSTTLGRYRRGPGRRPHARADPSSAFNFPDRRLKNLKL</sequence>
<reference evidence="2 3" key="1">
    <citation type="journal article" date="2019" name="Commun. Biol.">
        <title>The bagworm genome reveals a unique fibroin gene that provides high tensile strength.</title>
        <authorList>
            <person name="Kono N."/>
            <person name="Nakamura H."/>
            <person name="Ohtoshi R."/>
            <person name="Tomita M."/>
            <person name="Numata K."/>
            <person name="Arakawa K."/>
        </authorList>
    </citation>
    <scope>NUCLEOTIDE SEQUENCE [LARGE SCALE GENOMIC DNA]</scope>
</reference>
<evidence type="ECO:0000313" key="3">
    <source>
        <dbReference type="Proteomes" id="UP000299102"/>
    </source>
</evidence>
<accession>A0A4C1XXN9</accession>
<gene>
    <name evidence="2" type="ORF">EVAR_31347_1</name>
</gene>
<proteinExistence type="predicted"/>